<dbReference type="GO" id="GO:0004038">
    <property type="term" value="F:allantoinase activity"/>
    <property type="evidence" value="ECO:0007669"/>
    <property type="project" value="TreeGrafter"/>
</dbReference>
<name>A0A3B3DQF7_ORYME</name>
<dbReference type="SUPFAM" id="SSF51338">
    <property type="entry name" value="Composite domain of metallo-dependent hydrolases"/>
    <property type="match status" value="1"/>
</dbReference>
<keyword evidence="4" id="KW-0665">Pyrimidine biosynthesis</keyword>
<sequence>MNVAYGDGDLEKYLTNAVAVSKEHPVVISKFIQEAKVRMLLPFLPLPLCHARGLIDVHVHLREPGATHKEDFSSGTAAALAGGVTLVCAMPNTNPAIVDAATLATAQKLAKAGCRCDYALYVGAASDNAAILPAVSSQTAGLKMYLNDTYSTLKMDNVSLWMEVGQALILGETLFFVVETILLIRAAKQRGVQVTCEVAPHHLFLCEDNVSAMGEGRAQVRPMLGAREDMEALWENLDIIDCFATDHAPHSVEEKSGERPPPGYPGLETMLPLLLTAVSDGRLTLDDIVLRLYDNPRTPAWAEPFTKSKWTPFQGVKVKGKVLRVVLRGEVAYIDGQVSTLRKELLSRNRSNTAALWRLLRSGPPEPTGTERSG</sequence>
<dbReference type="SUPFAM" id="SSF51556">
    <property type="entry name" value="Metallo-dependent hydrolases"/>
    <property type="match status" value="1"/>
</dbReference>
<dbReference type="InterPro" id="IPR002195">
    <property type="entry name" value="Dihydroorotase_CS"/>
</dbReference>
<dbReference type="AlphaFoldDB" id="A0A3B3DQF7"/>
<dbReference type="InterPro" id="IPR050138">
    <property type="entry name" value="DHOase/Allantoinase_Hydrolase"/>
</dbReference>
<dbReference type="PROSITE" id="PS00482">
    <property type="entry name" value="DIHYDROOROTASE_1"/>
    <property type="match status" value="1"/>
</dbReference>
<dbReference type="GO" id="GO:0006145">
    <property type="term" value="P:purine nucleobase catabolic process"/>
    <property type="evidence" value="ECO:0007669"/>
    <property type="project" value="TreeGrafter"/>
</dbReference>
<organism evidence="6 7">
    <name type="scientific">Oryzias melastigma</name>
    <name type="common">Marine medaka</name>
    <dbReference type="NCBI Taxonomy" id="30732"/>
    <lineage>
        <taxon>Eukaryota</taxon>
        <taxon>Metazoa</taxon>
        <taxon>Chordata</taxon>
        <taxon>Craniata</taxon>
        <taxon>Vertebrata</taxon>
        <taxon>Euteleostomi</taxon>
        <taxon>Actinopterygii</taxon>
        <taxon>Neopterygii</taxon>
        <taxon>Teleostei</taxon>
        <taxon>Neoteleostei</taxon>
        <taxon>Acanthomorphata</taxon>
        <taxon>Ovalentaria</taxon>
        <taxon>Atherinomorphae</taxon>
        <taxon>Beloniformes</taxon>
        <taxon>Adrianichthyidae</taxon>
        <taxon>Oryziinae</taxon>
        <taxon>Oryzias</taxon>
    </lineage>
</organism>
<reference evidence="6" key="1">
    <citation type="submission" date="2025-08" db="UniProtKB">
        <authorList>
            <consortium name="Ensembl"/>
        </authorList>
    </citation>
    <scope>IDENTIFICATION</scope>
</reference>
<dbReference type="GO" id="GO:0005524">
    <property type="term" value="F:ATP binding"/>
    <property type="evidence" value="ECO:0007669"/>
    <property type="project" value="InterPro"/>
</dbReference>
<keyword evidence="2" id="KW-0479">Metal-binding</keyword>
<comment type="cofactor">
    <cofactor evidence="1">
        <name>Zn(2+)</name>
        <dbReference type="ChEBI" id="CHEBI:29105"/>
    </cofactor>
</comment>
<dbReference type="OMA" id="HSTGNMG"/>
<evidence type="ECO:0000256" key="3">
    <source>
        <dbReference type="ARBA" id="ARBA00022801"/>
    </source>
</evidence>
<reference evidence="6" key="2">
    <citation type="submission" date="2025-09" db="UniProtKB">
        <authorList>
            <consortium name="Ensembl"/>
        </authorList>
    </citation>
    <scope>IDENTIFICATION</scope>
</reference>
<evidence type="ECO:0000313" key="6">
    <source>
        <dbReference type="Ensembl" id="ENSOMEP00000032377.1"/>
    </source>
</evidence>
<evidence type="ECO:0000259" key="5">
    <source>
        <dbReference type="Pfam" id="PF12890"/>
    </source>
</evidence>
<dbReference type="PANTHER" id="PTHR43668">
    <property type="entry name" value="ALLANTOINASE"/>
    <property type="match status" value="1"/>
</dbReference>
<evidence type="ECO:0000313" key="7">
    <source>
        <dbReference type="Proteomes" id="UP000261560"/>
    </source>
</evidence>
<evidence type="ECO:0000256" key="4">
    <source>
        <dbReference type="ARBA" id="ARBA00022975"/>
    </source>
</evidence>
<evidence type="ECO:0000256" key="2">
    <source>
        <dbReference type="ARBA" id="ARBA00022723"/>
    </source>
</evidence>
<protein>
    <recommendedName>
        <fullName evidence="5">Dihydroorotase catalytic domain-containing protein</fullName>
    </recommendedName>
</protein>
<dbReference type="Ensembl" id="ENSOMET00000024499.1">
    <property type="protein sequence ID" value="ENSOMEP00000032377.1"/>
    <property type="gene ID" value="ENSOMEG00000017799.1"/>
</dbReference>
<keyword evidence="7" id="KW-1185">Reference proteome</keyword>
<feature type="domain" description="Dihydroorotase catalytic" evidence="5">
    <location>
        <begin position="53"/>
        <end position="98"/>
    </location>
</feature>
<dbReference type="GeneTree" id="ENSGT00940000157241"/>
<dbReference type="Pfam" id="PF12890">
    <property type="entry name" value="DHOase"/>
    <property type="match status" value="1"/>
</dbReference>
<proteinExistence type="predicted"/>
<accession>A0A3B3DQF7</accession>
<dbReference type="PaxDb" id="30732-ENSOMEP00000032377"/>
<dbReference type="PANTHER" id="PTHR43668:SF2">
    <property type="entry name" value="ALLANTOINASE"/>
    <property type="match status" value="1"/>
</dbReference>
<dbReference type="STRING" id="30732.ENSOMEP00000032377"/>
<dbReference type="InterPro" id="IPR013815">
    <property type="entry name" value="ATP_grasp_subdomain_1"/>
</dbReference>
<dbReference type="InterPro" id="IPR024403">
    <property type="entry name" value="DHOase_cat"/>
</dbReference>
<keyword evidence="3" id="KW-0378">Hydrolase</keyword>
<dbReference type="GO" id="GO:0005737">
    <property type="term" value="C:cytoplasm"/>
    <property type="evidence" value="ECO:0007669"/>
    <property type="project" value="TreeGrafter"/>
</dbReference>
<evidence type="ECO:0000256" key="1">
    <source>
        <dbReference type="ARBA" id="ARBA00001947"/>
    </source>
</evidence>
<dbReference type="PROSITE" id="PS00483">
    <property type="entry name" value="DIHYDROOROTASE_2"/>
    <property type="match status" value="1"/>
</dbReference>
<dbReference type="GO" id="GO:0046872">
    <property type="term" value="F:metal ion binding"/>
    <property type="evidence" value="ECO:0007669"/>
    <property type="project" value="UniProtKB-KW"/>
</dbReference>
<dbReference type="Gene3D" id="3.20.20.140">
    <property type="entry name" value="Metal-dependent hydrolases"/>
    <property type="match status" value="2"/>
</dbReference>
<dbReference type="InterPro" id="IPR032466">
    <property type="entry name" value="Metal_Hydrolase"/>
</dbReference>
<dbReference type="InterPro" id="IPR011059">
    <property type="entry name" value="Metal-dep_hydrolase_composite"/>
</dbReference>
<dbReference type="Gene3D" id="3.30.1490.20">
    <property type="entry name" value="ATP-grasp fold, A domain"/>
    <property type="match status" value="1"/>
</dbReference>
<dbReference type="Proteomes" id="UP000261560">
    <property type="component" value="Unplaced"/>
</dbReference>